<evidence type="ECO:0000313" key="7">
    <source>
        <dbReference type="Proteomes" id="UP000249808"/>
    </source>
</evidence>
<dbReference type="InterPro" id="IPR014001">
    <property type="entry name" value="Helicase_ATP-bd"/>
</dbReference>
<dbReference type="GO" id="GO:0003677">
    <property type="term" value="F:DNA binding"/>
    <property type="evidence" value="ECO:0007669"/>
    <property type="project" value="UniProtKB-KW"/>
</dbReference>
<evidence type="ECO:0000256" key="3">
    <source>
        <dbReference type="ARBA" id="ARBA00023125"/>
    </source>
</evidence>
<dbReference type="GO" id="GO:0005524">
    <property type="term" value="F:ATP binding"/>
    <property type="evidence" value="ECO:0007669"/>
    <property type="project" value="UniProtKB-KW"/>
</dbReference>
<dbReference type="CDD" id="cd18785">
    <property type="entry name" value="SF2_C"/>
    <property type="match status" value="1"/>
</dbReference>
<evidence type="ECO:0000313" key="6">
    <source>
        <dbReference type="EMBL" id="RAK46125.1"/>
    </source>
</evidence>
<dbReference type="PANTHER" id="PTHR30580:SF1">
    <property type="entry name" value="COMF OPERON PROTEIN 1"/>
    <property type="match status" value="1"/>
</dbReference>
<dbReference type="EMBL" id="PZJH01000001">
    <property type="protein sequence ID" value="RAK46125.1"/>
    <property type="molecule type" value="Genomic_DNA"/>
</dbReference>
<organism evidence="6 7">
    <name type="scientific">Macrococcus epidermidis</name>
    <dbReference type="NCBI Taxonomy" id="1902580"/>
    <lineage>
        <taxon>Bacteria</taxon>
        <taxon>Bacillati</taxon>
        <taxon>Bacillota</taxon>
        <taxon>Bacilli</taxon>
        <taxon>Bacillales</taxon>
        <taxon>Staphylococcaceae</taxon>
        <taxon>Macrococcus</taxon>
    </lineage>
</organism>
<dbReference type="Proteomes" id="UP000249808">
    <property type="component" value="Unassembled WGS sequence"/>
</dbReference>
<evidence type="ECO:0000259" key="5">
    <source>
        <dbReference type="PROSITE" id="PS51194"/>
    </source>
</evidence>
<dbReference type="GO" id="GO:0006302">
    <property type="term" value="P:double-strand break repair"/>
    <property type="evidence" value="ECO:0007669"/>
    <property type="project" value="TreeGrafter"/>
</dbReference>
<dbReference type="SMART" id="SM00490">
    <property type="entry name" value="HELICc"/>
    <property type="match status" value="1"/>
</dbReference>
<keyword evidence="7" id="KW-1185">Reference proteome</keyword>
<dbReference type="InterPro" id="IPR027417">
    <property type="entry name" value="P-loop_NTPase"/>
</dbReference>
<keyword evidence="1" id="KW-0547">Nucleotide-binding</keyword>
<evidence type="ECO:0000256" key="1">
    <source>
        <dbReference type="ARBA" id="ARBA00022741"/>
    </source>
</evidence>
<dbReference type="PROSITE" id="PS51194">
    <property type="entry name" value="HELICASE_CTER"/>
    <property type="match status" value="1"/>
</dbReference>
<name>A0A327ZV92_9STAP</name>
<dbReference type="InterPro" id="IPR001650">
    <property type="entry name" value="Helicase_C-like"/>
</dbReference>
<feature type="domain" description="Helicase C-terminal" evidence="5">
    <location>
        <begin position="272"/>
        <end position="413"/>
    </location>
</feature>
<dbReference type="Gene3D" id="3.40.50.300">
    <property type="entry name" value="P-loop containing nucleotide triphosphate hydrolases"/>
    <property type="match status" value="2"/>
</dbReference>
<comment type="caution">
    <text evidence="6">The sequence shown here is derived from an EMBL/GenBank/DDBJ whole genome shotgun (WGS) entry which is preliminary data.</text>
</comment>
<keyword evidence="2" id="KW-0067">ATP-binding</keyword>
<dbReference type="Pfam" id="PF00271">
    <property type="entry name" value="Helicase_C"/>
    <property type="match status" value="1"/>
</dbReference>
<gene>
    <name evidence="6" type="ORF">BHU61_01370</name>
</gene>
<dbReference type="InterPro" id="IPR011545">
    <property type="entry name" value="DEAD/DEAH_box_helicase_dom"/>
</dbReference>
<sequence>MEEMMRILVSEQKSEISAIEIERKIKCNFCLNEDKKLFYHYYHHGFKEIIYYCRNCITQSINSRLFIHYYETPQNSEQIKIDLPFKLTEQQRNASQFIKEQITLQQSCLLYAVTGAGKTEMILEGIVKVRGEGGNVAVVSPRTDVVKELSLRLNIYLKTEQISTLYAGHSEITQPYLIISTIHQLMYFKSHFDLIIVDEIDAFPAQHDPRLMKLLERALTPKGIFVYLSATPPKNIIRACNGNIVYLPLRHHKRPLPVPQFKYLSHGSVKKKLDDMLRNIKGDKIILIFFHDIRLMEQTFRSLNKNIQTKTVCVYSGDDERHEKIEAIRNASYQFVFTTTILERGFTMHGLSVWVMNSHLFRSDSLIQIAGRVDRKGDERNGEVIFFHDGISLSMLAAVRDIRQMNIRGAHVS</sequence>
<keyword evidence="3" id="KW-0238">DNA-binding</keyword>
<protein>
    <submittedName>
        <fullName evidence="6">DNA/RNA helicase</fullName>
    </submittedName>
</protein>
<dbReference type="Pfam" id="PF00270">
    <property type="entry name" value="DEAD"/>
    <property type="match status" value="1"/>
</dbReference>
<evidence type="ECO:0000259" key="4">
    <source>
        <dbReference type="PROSITE" id="PS51192"/>
    </source>
</evidence>
<accession>A0A327ZV92</accession>
<reference evidence="6 7" key="1">
    <citation type="journal article" date="2018" name="Front. Microbiol.">
        <title>Description and Comparative Genomics of Macrococcus caseolyticus subsp. hominis subsp. nov., Macrococcus goetzii sp. nov., Macrococcus epidermidis sp. nov., and Macrococcus bohemicus sp. nov., Novel Macrococci From Human Clinical Material With Virulence Potential and Suspected Uptake of Foreign DNA by Natural Transformation.</title>
        <authorList>
            <person name="Maslanova I."/>
            <person name="Wertheimer Z."/>
            <person name="Sedlacek I."/>
            <person name="Svec P."/>
            <person name="Indrakova A."/>
            <person name="Kovarovic V."/>
            <person name="Schumann P."/>
            <person name="Sproer C."/>
            <person name="Kralova S."/>
            <person name="Sedo O."/>
            <person name="Kristofova L."/>
            <person name="Vrbovska V."/>
            <person name="Fuzik T."/>
            <person name="Petras P."/>
            <person name="Zdrahal Z."/>
            <person name="Ruzickova V."/>
            <person name="Doskar J."/>
            <person name="Pantucek R."/>
        </authorList>
    </citation>
    <scope>NUCLEOTIDE SEQUENCE [LARGE SCALE GENOMIC DNA]</scope>
    <source>
        <strain evidence="6 7">01/688</strain>
    </source>
</reference>
<dbReference type="SMART" id="SM00487">
    <property type="entry name" value="DEXDc"/>
    <property type="match status" value="1"/>
</dbReference>
<proteinExistence type="predicted"/>
<feature type="domain" description="Helicase ATP-binding" evidence="4">
    <location>
        <begin position="99"/>
        <end position="250"/>
    </location>
</feature>
<dbReference type="PANTHER" id="PTHR30580">
    <property type="entry name" value="PRIMOSOMAL PROTEIN N"/>
    <property type="match status" value="1"/>
</dbReference>
<keyword evidence="6" id="KW-0378">Hydrolase</keyword>
<dbReference type="PROSITE" id="PS51192">
    <property type="entry name" value="HELICASE_ATP_BIND_1"/>
    <property type="match status" value="1"/>
</dbReference>
<dbReference type="GO" id="GO:0043138">
    <property type="term" value="F:3'-5' DNA helicase activity"/>
    <property type="evidence" value="ECO:0007669"/>
    <property type="project" value="TreeGrafter"/>
</dbReference>
<dbReference type="GO" id="GO:0006270">
    <property type="term" value="P:DNA replication initiation"/>
    <property type="evidence" value="ECO:0007669"/>
    <property type="project" value="TreeGrafter"/>
</dbReference>
<dbReference type="GO" id="GO:0006310">
    <property type="term" value="P:DNA recombination"/>
    <property type="evidence" value="ECO:0007669"/>
    <property type="project" value="TreeGrafter"/>
</dbReference>
<evidence type="ECO:0000256" key="2">
    <source>
        <dbReference type="ARBA" id="ARBA00022840"/>
    </source>
</evidence>
<keyword evidence="6" id="KW-0347">Helicase</keyword>
<dbReference type="SUPFAM" id="SSF52540">
    <property type="entry name" value="P-loop containing nucleoside triphosphate hydrolases"/>
    <property type="match status" value="1"/>
</dbReference>
<dbReference type="AlphaFoldDB" id="A0A327ZV92"/>